<feature type="domain" description="Methyltransferase type 11" evidence="4">
    <location>
        <begin position="68"/>
        <end position="164"/>
    </location>
</feature>
<dbReference type="Pfam" id="PF08241">
    <property type="entry name" value="Methyltransf_11"/>
    <property type="match status" value="1"/>
</dbReference>
<keyword evidence="6" id="KW-1185">Reference proteome</keyword>
<proteinExistence type="predicted"/>
<evidence type="ECO:0000256" key="2">
    <source>
        <dbReference type="ARBA" id="ARBA00022679"/>
    </source>
</evidence>
<evidence type="ECO:0000256" key="1">
    <source>
        <dbReference type="ARBA" id="ARBA00022603"/>
    </source>
</evidence>
<dbReference type="KEGG" id="chiz:HQ393_05500"/>
<dbReference type="AlphaFoldDB" id="A0A7H9BGN7"/>
<organism evidence="5 6">
    <name type="scientific">Chitinibacter bivalviorum</name>
    <dbReference type="NCBI Taxonomy" id="2739434"/>
    <lineage>
        <taxon>Bacteria</taxon>
        <taxon>Pseudomonadati</taxon>
        <taxon>Pseudomonadota</taxon>
        <taxon>Betaproteobacteria</taxon>
        <taxon>Neisseriales</taxon>
        <taxon>Chitinibacteraceae</taxon>
        <taxon>Chitinibacter</taxon>
    </lineage>
</organism>
<dbReference type="GO" id="GO:0008757">
    <property type="term" value="F:S-adenosylmethionine-dependent methyltransferase activity"/>
    <property type="evidence" value="ECO:0007669"/>
    <property type="project" value="InterPro"/>
</dbReference>
<reference evidence="5 6" key="1">
    <citation type="submission" date="2020-07" db="EMBL/GenBank/DDBJ databases">
        <title>Complete genome sequence of Chitinibacter sp. 2T18.</title>
        <authorList>
            <person name="Bae J.-W."/>
            <person name="Choi J.-W."/>
        </authorList>
    </citation>
    <scope>NUCLEOTIDE SEQUENCE [LARGE SCALE GENOMIC DNA]</scope>
    <source>
        <strain evidence="5 6">2T18</strain>
    </source>
</reference>
<dbReference type="PANTHER" id="PTHR43464">
    <property type="entry name" value="METHYLTRANSFERASE"/>
    <property type="match status" value="1"/>
</dbReference>
<dbReference type="GO" id="GO:0032259">
    <property type="term" value="P:methylation"/>
    <property type="evidence" value="ECO:0007669"/>
    <property type="project" value="UniProtKB-KW"/>
</dbReference>
<dbReference type="PANTHER" id="PTHR43464:SF19">
    <property type="entry name" value="UBIQUINONE BIOSYNTHESIS O-METHYLTRANSFERASE, MITOCHONDRIAL"/>
    <property type="match status" value="1"/>
</dbReference>
<gene>
    <name evidence="5" type="ORF">HQ393_05500</name>
</gene>
<keyword evidence="1 5" id="KW-0489">Methyltransferase</keyword>
<evidence type="ECO:0000259" key="4">
    <source>
        <dbReference type="Pfam" id="PF08241"/>
    </source>
</evidence>
<dbReference type="InterPro" id="IPR029063">
    <property type="entry name" value="SAM-dependent_MTases_sf"/>
</dbReference>
<dbReference type="Gene3D" id="3.40.50.150">
    <property type="entry name" value="Vaccinia Virus protein VP39"/>
    <property type="match status" value="1"/>
</dbReference>
<dbReference type="Proteomes" id="UP000509597">
    <property type="component" value="Chromosome"/>
</dbReference>
<dbReference type="RefSeq" id="WP_179357835.1">
    <property type="nucleotide sequence ID" value="NZ_CP058627.1"/>
</dbReference>
<evidence type="ECO:0000313" key="6">
    <source>
        <dbReference type="Proteomes" id="UP000509597"/>
    </source>
</evidence>
<evidence type="ECO:0000313" key="5">
    <source>
        <dbReference type="EMBL" id="QLG87755.1"/>
    </source>
</evidence>
<protein>
    <submittedName>
        <fullName evidence="5">Class I SAM-dependent methyltransferase</fullName>
    </submittedName>
</protein>
<dbReference type="InterPro" id="IPR013216">
    <property type="entry name" value="Methyltransf_11"/>
</dbReference>
<keyword evidence="2 5" id="KW-0808">Transferase</keyword>
<evidence type="ECO:0000256" key="3">
    <source>
        <dbReference type="ARBA" id="ARBA00022691"/>
    </source>
</evidence>
<name>A0A7H9BGN7_9NEIS</name>
<sequence length="228" mass="25575">MDTLHATARQLAAEAINDGRPLDWFETLYAKAQRYEAIVPWADLIPNPNLTALFDEQRHRFTNMKSALKVGCGLGDDAEWLAQQGLDVTAIDIAKTAIAQCLQRFPQSPVRYCVANLFEAPTDWCNAFDLVVEAYTLQVLPAQLRPAALSHIAQCVASNGYLLIVARLREPVEAIGAMPWPLTRAEIDEIKALGFTEIVANDFFDQETPPVRRFRGIYQKIDMQRMSP</sequence>
<accession>A0A7H9BGN7</accession>
<dbReference type="CDD" id="cd02440">
    <property type="entry name" value="AdoMet_MTases"/>
    <property type="match status" value="1"/>
</dbReference>
<keyword evidence="3" id="KW-0949">S-adenosyl-L-methionine</keyword>
<dbReference type="SUPFAM" id="SSF53335">
    <property type="entry name" value="S-adenosyl-L-methionine-dependent methyltransferases"/>
    <property type="match status" value="1"/>
</dbReference>
<dbReference type="EMBL" id="CP058627">
    <property type="protein sequence ID" value="QLG87755.1"/>
    <property type="molecule type" value="Genomic_DNA"/>
</dbReference>